<keyword evidence="4 6" id="KW-0548">Nucleotidyltransferase</keyword>
<proteinExistence type="inferred from homology"/>
<feature type="domain" description="DarT" evidence="7">
    <location>
        <begin position="26"/>
        <end position="225"/>
    </location>
</feature>
<dbReference type="InterPro" id="IPR029494">
    <property type="entry name" value="DarT"/>
</dbReference>
<feature type="active site" description="Proton acceptor" evidence="6">
    <location>
        <position position="67"/>
    </location>
</feature>
<evidence type="ECO:0000256" key="6">
    <source>
        <dbReference type="PROSITE-ProRule" id="PRU01362"/>
    </source>
</evidence>
<name>A0A1T8VUA6_9MYCO</name>
<feature type="binding site" evidence="6">
    <location>
        <position position="39"/>
    </location>
    <ligand>
        <name>NAD(+)</name>
        <dbReference type="ChEBI" id="CHEBI:57540"/>
    </ligand>
</feature>
<protein>
    <recommendedName>
        <fullName evidence="7">DarT domain-containing protein</fullName>
    </recommendedName>
</protein>
<evidence type="ECO:0000259" key="7">
    <source>
        <dbReference type="PROSITE" id="PS52018"/>
    </source>
</evidence>
<comment type="catalytic activity">
    <reaction evidence="6">
        <text>a thymidine in DNA + NAD(+) = an N-(ADP-alpha-D-ribosyl)-thymidine in DNA + nicotinamide + H(+)</text>
        <dbReference type="Rhea" id="RHEA:71651"/>
        <dbReference type="Rhea" id="RHEA-COMP:13556"/>
        <dbReference type="Rhea" id="RHEA-COMP:18051"/>
        <dbReference type="ChEBI" id="CHEBI:15378"/>
        <dbReference type="ChEBI" id="CHEBI:17154"/>
        <dbReference type="ChEBI" id="CHEBI:57540"/>
        <dbReference type="ChEBI" id="CHEBI:137386"/>
        <dbReference type="ChEBI" id="CHEBI:191199"/>
    </reaction>
</comment>
<dbReference type="PROSITE" id="PS52018">
    <property type="entry name" value="DART"/>
    <property type="match status" value="1"/>
</dbReference>
<dbReference type="Proteomes" id="UP000190074">
    <property type="component" value="Unassembled WGS sequence"/>
</dbReference>
<dbReference type="GO" id="GO:0016757">
    <property type="term" value="F:glycosyltransferase activity"/>
    <property type="evidence" value="ECO:0007669"/>
    <property type="project" value="UniProtKB-UniRule"/>
</dbReference>
<reference evidence="8 9" key="1">
    <citation type="submission" date="2016-11" db="EMBL/GenBank/DDBJ databases">
        <authorList>
            <consortium name="Pathogen Informatics"/>
        </authorList>
    </citation>
    <scope>NUCLEOTIDE SEQUENCE [LARGE SCALE GENOMIC DNA]</scope>
    <source>
        <strain evidence="8 9">911</strain>
    </source>
</reference>
<feature type="binding site" evidence="6">
    <location>
        <position position="67"/>
    </location>
    <ligand>
        <name>NAD(+)</name>
        <dbReference type="ChEBI" id="CHEBI:57540"/>
    </ligand>
</feature>
<organism evidence="8 9">
    <name type="scientific">Mycobacteroides abscessus subsp. massiliense</name>
    <dbReference type="NCBI Taxonomy" id="1962118"/>
    <lineage>
        <taxon>Bacteria</taxon>
        <taxon>Bacillati</taxon>
        <taxon>Actinomycetota</taxon>
        <taxon>Actinomycetes</taxon>
        <taxon>Mycobacteriales</taxon>
        <taxon>Mycobacteriaceae</taxon>
        <taxon>Mycobacteroides</taxon>
        <taxon>Mycobacteroides abscessus</taxon>
    </lineage>
</organism>
<evidence type="ECO:0000256" key="5">
    <source>
        <dbReference type="ARBA" id="ARBA00023125"/>
    </source>
</evidence>
<evidence type="ECO:0000256" key="4">
    <source>
        <dbReference type="ARBA" id="ARBA00022695"/>
    </source>
</evidence>
<dbReference type="AlphaFoldDB" id="A0A1T8VUA6"/>
<feature type="binding site" evidence="6">
    <location>
        <position position="47"/>
    </location>
    <ligand>
        <name>NAD(+)</name>
        <dbReference type="ChEBI" id="CHEBI:57540"/>
    </ligand>
</feature>
<evidence type="ECO:0000313" key="9">
    <source>
        <dbReference type="Proteomes" id="UP000190074"/>
    </source>
</evidence>
<keyword evidence="5 6" id="KW-0238">DNA-binding</keyword>
<evidence type="ECO:0000256" key="3">
    <source>
        <dbReference type="ARBA" id="ARBA00022679"/>
    </source>
</evidence>
<keyword evidence="1 6" id="KW-1277">Toxin-antitoxin system</keyword>
<evidence type="ECO:0000256" key="1">
    <source>
        <dbReference type="ARBA" id="ARBA00022649"/>
    </source>
</evidence>
<keyword evidence="3 6" id="KW-0808">Transferase</keyword>
<accession>A0A1T8VUA6</accession>
<dbReference type="GO" id="GO:0003677">
    <property type="term" value="F:DNA binding"/>
    <property type="evidence" value="ECO:0007669"/>
    <property type="project" value="UniProtKB-UniRule"/>
</dbReference>
<gene>
    <name evidence="8" type="ORF">SAMEA2259716_05859</name>
</gene>
<evidence type="ECO:0000313" key="8">
    <source>
        <dbReference type="EMBL" id="SKN08428.1"/>
    </source>
</evidence>
<feature type="binding site" evidence="6">
    <location>
        <begin position="30"/>
        <end position="32"/>
    </location>
    <ligand>
        <name>NAD(+)</name>
        <dbReference type="ChEBI" id="CHEBI:57540"/>
    </ligand>
</feature>
<feature type="active site" evidence="6">
    <location>
        <position position="178"/>
    </location>
</feature>
<dbReference type="EMBL" id="FVGW01000040">
    <property type="protein sequence ID" value="SKN08428.1"/>
    <property type="molecule type" value="Genomic_DNA"/>
</dbReference>
<sequence>MTTNYFPESGFVGRNGGPRRDAPRDWIVWHFTHVDNLPGIIETGRLLPDSMIKPATEVANPEVKERRRHKAVDPHQNYPQSMASEHVPFYIAAKSPMLYVVCNRHGSAQLVHLGIVLADIIDAGLTWCASDGNAAATFTQFSCEITTLGHFVDYDLLCQRDWYNTPEDPDRKSRRSAEILIHGTVPIELVSYICCANTNTLNQTQTYFGNVSGMRNYKAQPTMYY</sequence>
<keyword evidence="2 6" id="KW-0328">Glycosyltransferase</keyword>
<dbReference type="GO" id="GO:0016779">
    <property type="term" value="F:nucleotidyltransferase activity"/>
    <property type="evidence" value="ECO:0007669"/>
    <property type="project" value="UniProtKB-UniRule"/>
</dbReference>
<dbReference type="RefSeq" id="WP_016894083.1">
    <property type="nucleotide sequence ID" value="NZ_FVGW01000040.1"/>
</dbReference>
<dbReference type="Pfam" id="PF14487">
    <property type="entry name" value="DarT"/>
    <property type="match status" value="1"/>
</dbReference>
<comment type="similarity">
    <text evidence="6">Belongs to the DarT ADP-ribosyltransferase family.</text>
</comment>
<evidence type="ECO:0000256" key="2">
    <source>
        <dbReference type="ARBA" id="ARBA00022676"/>
    </source>
</evidence>